<protein>
    <submittedName>
        <fullName evidence="1">Uncharacterized protein</fullName>
    </submittedName>
</protein>
<sequence>MIGCSGFNYNLNQSPAEGVAVEHQSTVLTLVGFDGIVKLQGFAVSLLMHHPDLLHFVDFTIFSFESNRPDSAEHMTGWFSGHENEYFWRFKSTKDNINS</sequence>
<comment type="caution">
    <text evidence="1">The sequence shown here is derived from an EMBL/GenBank/DDBJ whole genome shotgun (WGS) entry which is preliminary data.</text>
</comment>
<evidence type="ECO:0000313" key="1">
    <source>
        <dbReference type="EMBL" id="PKD45165.1"/>
    </source>
</evidence>
<reference evidence="1 2" key="1">
    <citation type="submission" date="2017-11" db="EMBL/GenBank/DDBJ databases">
        <title>Rhodohalobacter 15182 sp. nov., isolated from a salt lake.</title>
        <authorList>
            <person name="Han S."/>
        </authorList>
    </citation>
    <scope>NUCLEOTIDE SEQUENCE [LARGE SCALE GENOMIC DNA]</scope>
    <source>
        <strain evidence="1 2">15182</strain>
    </source>
</reference>
<dbReference type="Proteomes" id="UP000233398">
    <property type="component" value="Unassembled WGS sequence"/>
</dbReference>
<name>A0A2N0VLT8_9BACT</name>
<dbReference type="EMBL" id="PISP01000001">
    <property type="protein sequence ID" value="PKD45165.1"/>
    <property type="molecule type" value="Genomic_DNA"/>
</dbReference>
<evidence type="ECO:0000313" key="2">
    <source>
        <dbReference type="Proteomes" id="UP000233398"/>
    </source>
</evidence>
<dbReference type="RefSeq" id="WP_101072690.1">
    <property type="nucleotide sequence ID" value="NZ_PISP01000001.1"/>
</dbReference>
<dbReference type="AlphaFoldDB" id="A0A2N0VLT8"/>
<keyword evidence="2" id="KW-1185">Reference proteome</keyword>
<accession>A0A2N0VLT8</accession>
<gene>
    <name evidence="1" type="ORF">CWD77_06850</name>
</gene>
<organism evidence="1 2">
    <name type="scientific">Rhodohalobacter barkolensis</name>
    <dbReference type="NCBI Taxonomy" id="2053187"/>
    <lineage>
        <taxon>Bacteria</taxon>
        <taxon>Pseudomonadati</taxon>
        <taxon>Balneolota</taxon>
        <taxon>Balneolia</taxon>
        <taxon>Balneolales</taxon>
        <taxon>Balneolaceae</taxon>
        <taxon>Rhodohalobacter</taxon>
    </lineage>
</organism>
<proteinExistence type="predicted"/>